<dbReference type="Proteomes" id="UP000054007">
    <property type="component" value="Unassembled WGS sequence"/>
</dbReference>
<protein>
    <recommendedName>
        <fullName evidence="4">HNH nuclease domain-containing protein</fullName>
    </recommendedName>
</protein>
<evidence type="ECO:0000313" key="3">
    <source>
        <dbReference type="Proteomes" id="UP000054007"/>
    </source>
</evidence>
<accession>A0A0D7B8E9</accession>
<feature type="compositionally biased region" description="Basic residues" evidence="1">
    <location>
        <begin position="223"/>
        <end position="232"/>
    </location>
</feature>
<dbReference type="EMBL" id="KN880577">
    <property type="protein sequence ID" value="KIY65791.1"/>
    <property type="molecule type" value="Genomic_DNA"/>
</dbReference>
<dbReference type="AlphaFoldDB" id="A0A0D7B8E9"/>
<feature type="compositionally biased region" description="Basic and acidic residues" evidence="1">
    <location>
        <begin position="242"/>
        <end position="252"/>
    </location>
</feature>
<evidence type="ECO:0000256" key="1">
    <source>
        <dbReference type="SAM" id="MobiDB-lite"/>
    </source>
</evidence>
<evidence type="ECO:0000313" key="2">
    <source>
        <dbReference type="EMBL" id="KIY65791.1"/>
    </source>
</evidence>
<name>A0A0D7B8E9_9AGAR</name>
<keyword evidence="3" id="KW-1185">Reference proteome</keyword>
<organism evidence="2 3">
    <name type="scientific">Cylindrobasidium torrendii FP15055 ss-10</name>
    <dbReference type="NCBI Taxonomy" id="1314674"/>
    <lineage>
        <taxon>Eukaryota</taxon>
        <taxon>Fungi</taxon>
        <taxon>Dikarya</taxon>
        <taxon>Basidiomycota</taxon>
        <taxon>Agaricomycotina</taxon>
        <taxon>Agaricomycetes</taxon>
        <taxon>Agaricomycetidae</taxon>
        <taxon>Agaricales</taxon>
        <taxon>Marasmiineae</taxon>
        <taxon>Physalacriaceae</taxon>
        <taxon>Cylindrobasidium</taxon>
    </lineage>
</organism>
<sequence length="281" mass="31482">MRAIHRPQDISTCPIFENSVCAELLCSSGPILRIEYMLGLGLGNLQENLDCQDNSIDLQPRMHTYFTTGDLFFLPSEEVLERILQLSRYNMTCAPDERVLFSEDVKSGPSACTYMLDFRKLRWNDHILYTRHPNSGQVTAHTSPYPDLPPFVLPASPWIAALSTHGALNDNDNLLVPQIEMTMFSARLPRSFGMARPRPPNQPARILKTSVSSTTDPICKKPAPSKRKRNKRPIPYPVGSDESSRSSEDELRAKKRPKVSRKSKAVALGPRDIANAVCHPA</sequence>
<evidence type="ECO:0008006" key="4">
    <source>
        <dbReference type="Google" id="ProtNLM"/>
    </source>
</evidence>
<gene>
    <name evidence="2" type="ORF">CYLTODRAFT_492035</name>
</gene>
<reference evidence="2 3" key="1">
    <citation type="journal article" date="2015" name="Fungal Genet. Biol.">
        <title>Evolution of novel wood decay mechanisms in Agaricales revealed by the genome sequences of Fistulina hepatica and Cylindrobasidium torrendii.</title>
        <authorList>
            <person name="Floudas D."/>
            <person name="Held B.W."/>
            <person name="Riley R."/>
            <person name="Nagy L.G."/>
            <person name="Koehler G."/>
            <person name="Ransdell A.S."/>
            <person name="Younus H."/>
            <person name="Chow J."/>
            <person name="Chiniquy J."/>
            <person name="Lipzen A."/>
            <person name="Tritt A."/>
            <person name="Sun H."/>
            <person name="Haridas S."/>
            <person name="LaButti K."/>
            <person name="Ohm R.A."/>
            <person name="Kues U."/>
            <person name="Blanchette R.A."/>
            <person name="Grigoriev I.V."/>
            <person name="Minto R.E."/>
            <person name="Hibbett D.S."/>
        </authorList>
    </citation>
    <scope>NUCLEOTIDE SEQUENCE [LARGE SCALE GENOMIC DNA]</scope>
    <source>
        <strain evidence="2 3">FP15055 ss-10</strain>
    </source>
</reference>
<feature type="compositionally biased region" description="Basic residues" evidence="1">
    <location>
        <begin position="253"/>
        <end position="264"/>
    </location>
</feature>
<feature type="region of interest" description="Disordered" evidence="1">
    <location>
        <begin position="191"/>
        <end position="281"/>
    </location>
</feature>
<proteinExistence type="predicted"/>